<evidence type="ECO:0000256" key="1">
    <source>
        <dbReference type="ARBA" id="ARBA00008769"/>
    </source>
</evidence>
<reference evidence="3 4" key="1">
    <citation type="submission" date="2020-09" db="EMBL/GenBank/DDBJ databases">
        <title>Eikenella S3660 sp. nov., isolated from a throat swab.</title>
        <authorList>
            <person name="Buhl M."/>
        </authorList>
    </citation>
    <scope>NUCLEOTIDE SEQUENCE [LARGE SCALE GENOMIC DNA]</scope>
    <source>
        <strain evidence="3 4">S3360</strain>
    </source>
</reference>
<keyword evidence="4" id="KW-1185">Reference proteome</keyword>
<dbReference type="Pfam" id="PF04966">
    <property type="entry name" value="OprB"/>
    <property type="match status" value="1"/>
</dbReference>
<evidence type="ECO:0000256" key="2">
    <source>
        <dbReference type="RuleBase" id="RU363072"/>
    </source>
</evidence>
<feature type="chain" id="PRO_5044993274" evidence="2">
    <location>
        <begin position="24"/>
        <end position="489"/>
    </location>
</feature>
<comment type="similarity">
    <text evidence="1 2">Belongs to the OprB family.</text>
</comment>
<evidence type="ECO:0000313" key="4">
    <source>
        <dbReference type="Proteomes" id="UP000768471"/>
    </source>
</evidence>
<evidence type="ECO:0000313" key="3">
    <source>
        <dbReference type="EMBL" id="MBH5329712.1"/>
    </source>
</evidence>
<dbReference type="InterPro" id="IPR007049">
    <property type="entry name" value="Carb-sel_porin_OprB"/>
</dbReference>
<dbReference type="PANTHER" id="PTHR37944">
    <property type="entry name" value="PORIN B"/>
    <property type="match status" value="1"/>
</dbReference>
<dbReference type="InterPro" id="IPR038673">
    <property type="entry name" value="OprB_sf"/>
</dbReference>
<organism evidence="3 4">
    <name type="scientific">Eikenella glucosivorans</name>
    <dbReference type="NCBI Taxonomy" id="2766967"/>
    <lineage>
        <taxon>Bacteria</taxon>
        <taxon>Pseudomonadati</taxon>
        <taxon>Pseudomonadota</taxon>
        <taxon>Betaproteobacteria</taxon>
        <taxon>Neisseriales</taxon>
        <taxon>Neisseriaceae</taxon>
        <taxon>Eikenella</taxon>
    </lineage>
</organism>
<dbReference type="Gene3D" id="2.40.160.180">
    <property type="entry name" value="Carbohydrate-selective porin OprB"/>
    <property type="match status" value="1"/>
</dbReference>
<accession>A0ABS0NBS5</accession>
<dbReference type="EMBL" id="JACSGR010000006">
    <property type="protein sequence ID" value="MBH5329712.1"/>
    <property type="molecule type" value="Genomic_DNA"/>
</dbReference>
<dbReference type="RefSeq" id="WP_197903543.1">
    <property type="nucleotide sequence ID" value="NZ_JACSGR010000006.1"/>
</dbReference>
<dbReference type="Proteomes" id="UP000768471">
    <property type="component" value="Unassembled WGS sequence"/>
</dbReference>
<proteinExistence type="inferred from homology"/>
<comment type="caution">
    <text evidence="3">The sequence shown here is derived from an EMBL/GenBank/DDBJ whole genome shotgun (WGS) entry which is preliminary data.</text>
</comment>
<gene>
    <name evidence="3" type="ORF">H9Q10_08530</name>
</gene>
<name>A0ABS0NBS5_9NEIS</name>
<feature type="signal peptide" evidence="2">
    <location>
        <begin position="1"/>
        <end position="23"/>
    </location>
</feature>
<protein>
    <submittedName>
        <fullName evidence="3">Carbohydrate porin</fullName>
    </submittedName>
</protein>
<keyword evidence="2" id="KW-0732">Signal</keyword>
<dbReference type="PANTHER" id="PTHR37944:SF1">
    <property type="entry name" value="PORIN B"/>
    <property type="match status" value="1"/>
</dbReference>
<sequence length="489" mass="53594">MNFSYSKMALACALALSANLVWAEGETAASAPAAVLESGEAVRYAAAETERLPENTPAAGNTAEAAAPAANPNLSAVGRALNNNGITPHLIAAYSYFTNPSSGIDTHKNEQIGMIIAGADIDLQKAGLIKGGRIHFSQMWAPYTKGLDYGNNVGSVLAGNPPPYIPRVSHLTRFTYEQRLLDDKLSIELGKSNPGNFYGKSLCAYEFACVNPVLQKVAHFSATPYAGWGVRTAYQITPQLEASGGWWRTYQAFPFTNGWEKGWDNDRFYQDEGNVYIAGVNYKSDRSKSAYPLEVESFLMHTDHKFPHPYYGRAQMERGMTGIHLGARKVVWRKDGGNLADPSPTTLSVYGSLSHMFNQTVYTGLKTYANAGILWQAPLASRPGDTLGLNFSTAHISRDGQRYMAERYLGSDGWQPKRNEFQVSLDATVPLNRSVIFQLSAARTWNGTNWMLQQGQMHTDRPKNGLSVSAGITILLDQMMGLVDRTPPQ</sequence>
<dbReference type="InterPro" id="IPR052932">
    <property type="entry name" value="OprB_Porin"/>
</dbReference>